<dbReference type="GO" id="GO:0016020">
    <property type="term" value="C:membrane"/>
    <property type="evidence" value="ECO:0007669"/>
    <property type="project" value="UniProtKB-SubCell"/>
</dbReference>
<protein>
    <recommendedName>
        <fullName evidence="9">Immunoglobulin V-set domain-containing protein</fullName>
    </recommendedName>
</protein>
<evidence type="ECO:0000256" key="4">
    <source>
        <dbReference type="ARBA" id="ARBA00023136"/>
    </source>
</evidence>
<comment type="subcellular location">
    <subcellularLocation>
        <location evidence="1">Membrane</location>
    </subcellularLocation>
</comment>
<evidence type="ECO:0000256" key="3">
    <source>
        <dbReference type="ARBA" id="ARBA00022989"/>
    </source>
</evidence>
<organism evidence="7 8">
    <name type="scientific">Chelonia mydas</name>
    <name type="common">Green sea-turtle</name>
    <name type="synonym">Chelonia agassizi</name>
    <dbReference type="NCBI Taxonomy" id="8469"/>
    <lineage>
        <taxon>Eukaryota</taxon>
        <taxon>Metazoa</taxon>
        <taxon>Chordata</taxon>
        <taxon>Craniata</taxon>
        <taxon>Vertebrata</taxon>
        <taxon>Euteleostomi</taxon>
        <taxon>Archelosauria</taxon>
        <taxon>Testudinata</taxon>
        <taxon>Testudines</taxon>
        <taxon>Cryptodira</taxon>
        <taxon>Durocryptodira</taxon>
        <taxon>Americhelydia</taxon>
        <taxon>Chelonioidea</taxon>
        <taxon>Cheloniidae</taxon>
        <taxon>Chelonia</taxon>
    </lineage>
</organism>
<dbReference type="InterPro" id="IPR013783">
    <property type="entry name" value="Ig-like_fold"/>
</dbReference>
<evidence type="ECO:0008006" key="9">
    <source>
        <dbReference type="Google" id="ProtNLM"/>
    </source>
</evidence>
<dbReference type="SUPFAM" id="SSF48726">
    <property type="entry name" value="Immunoglobulin"/>
    <property type="match status" value="1"/>
</dbReference>
<dbReference type="InterPro" id="IPR051117">
    <property type="entry name" value="TRG_var/const_region"/>
</dbReference>
<dbReference type="InterPro" id="IPR036179">
    <property type="entry name" value="Ig-like_dom_sf"/>
</dbReference>
<dbReference type="PANTHER" id="PTHR19256">
    <property type="entry name" value="T-CELL RECEPTOR GAMMA CHAIN"/>
    <property type="match status" value="1"/>
</dbReference>
<name>M7C0N1_CHEMY</name>
<evidence type="ECO:0000313" key="8">
    <source>
        <dbReference type="Proteomes" id="UP000031443"/>
    </source>
</evidence>
<dbReference type="Proteomes" id="UP000031443">
    <property type="component" value="Unassembled WGS sequence"/>
</dbReference>
<dbReference type="Gene3D" id="2.60.40.10">
    <property type="entry name" value="Immunoglobulins"/>
    <property type="match status" value="1"/>
</dbReference>
<keyword evidence="3" id="KW-1133">Transmembrane helix</keyword>
<keyword evidence="2" id="KW-0812">Transmembrane</keyword>
<keyword evidence="4" id="KW-0472">Membrane</keyword>
<dbReference type="AlphaFoldDB" id="M7C0N1"/>
<dbReference type="PANTHER" id="PTHR19256:SF65">
    <property type="entry name" value="T CELL RECEPTOR GAMMA CONSTANT 1-RELATED"/>
    <property type="match status" value="1"/>
</dbReference>
<dbReference type="EMBL" id="KB485740">
    <property type="protein sequence ID" value="EMP41700.1"/>
    <property type="molecule type" value="Genomic_DNA"/>
</dbReference>
<evidence type="ECO:0000313" key="7">
    <source>
        <dbReference type="EMBL" id="EMP41700.1"/>
    </source>
</evidence>
<proteinExistence type="predicted"/>
<sequence length="94" mass="10891">MLYLSYSKPDPSWDAGFSSKKLTAYFQDRSFCKLLVHKLEKADSGHYYCAAWDYTQCHKPPAALHKKPPKHQNHTYHSLGGWAQLSRYCCSRAH</sequence>
<keyword evidence="6" id="KW-0393">Immunoglobulin domain</keyword>
<reference evidence="8" key="1">
    <citation type="journal article" date="2013" name="Nat. Genet.">
        <title>The draft genomes of soft-shell turtle and green sea turtle yield insights into the development and evolution of the turtle-specific body plan.</title>
        <authorList>
            <person name="Wang Z."/>
            <person name="Pascual-Anaya J."/>
            <person name="Zadissa A."/>
            <person name="Li W."/>
            <person name="Niimura Y."/>
            <person name="Huang Z."/>
            <person name="Li C."/>
            <person name="White S."/>
            <person name="Xiong Z."/>
            <person name="Fang D."/>
            <person name="Wang B."/>
            <person name="Ming Y."/>
            <person name="Chen Y."/>
            <person name="Zheng Y."/>
            <person name="Kuraku S."/>
            <person name="Pignatelli M."/>
            <person name="Herrero J."/>
            <person name="Beal K."/>
            <person name="Nozawa M."/>
            <person name="Li Q."/>
            <person name="Wang J."/>
            <person name="Zhang H."/>
            <person name="Yu L."/>
            <person name="Shigenobu S."/>
            <person name="Wang J."/>
            <person name="Liu J."/>
            <person name="Flicek P."/>
            <person name="Searle S."/>
            <person name="Wang J."/>
            <person name="Kuratani S."/>
            <person name="Yin Y."/>
            <person name="Aken B."/>
            <person name="Zhang G."/>
            <person name="Irie N."/>
        </authorList>
    </citation>
    <scope>NUCLEOTIDE SEQUENCE [LARGE SCALE GENOMIC DNA]</scope>
</reference>
<evidence type="ECO:0000256" key="2">
    <source>
        <dbReference type="ARBA" id="ARBA00022692"/>
    </source>
</evidence>
<evidence type="ECO:0000256" key="1">
    <source>
        <dbReference type="ARBA" id="ARBA00004370"/>
    </source>
</evidence>
<accession>M7C0N1</accession>
<keyword evidence="8" id="KW-1185">Reference proteome</keyword>
<gene>
    <name evidence="7" type="ORF">UY3_01048</name>
</gene>
<evidence type="ECO:0000256" key="6">
    <source>
        <dbReference type="ARBA" id="ARBA00023319"/>
    </source>
</evidence>
<keyword evidence="5" id="KW-0675">Receptor</keyword>
<evidence type="ECO:0000256" key="5">
    <source>
        <dbReference type="ARBA" id="ARBA00023170"/>
    </source>
</evidence>